<dbReference type="InterPro" id="IPR009462">
    <property type="entry name" value="CHD_II_SANT-like"/>
</dbReference>
<comment type="caution">
    <text evidence="2">The sequence shown here is derived from an EMBL/GenBank/DDBJ whole genome shotgun (WGS) entry which is preliminary data.</text>
</comment>
<organism evidence="2 3">
    <name type="scientific">Trifolium medium</name>
    <dbReference type="NCBI Taxonomy" id="97028"/>
    <lineage>
        <taxon>Eukaryota</taxon>
        <taxon>Viridiplantae</taxon>
        <taxon>Streptophyta</taxon>
        <taxon>Embryophyta</taxon>
        <taxon>Tracheophyta</taxon>
        <taxon>Spermatophyta</taxon>
        <taxon>Magnoliopsida</taxon>
        <taxon>eudicotyledons</taxon>
        <taxon>Gunneridae</taxon>
        <taxon>Pentapetalae</taxon>
        <taxon>rosids</taxon>
        <taxon>fabids</taxon>
        <taxon>Fabales</taxon>
        <taxon>Fabaceae</taxon>
        <taxon>Papilionoideae</taxon>
        <taxon>50 kb inversion clade</taxon>
        <taxon>NPAAA clade</taxon>
        <taxon>Hologalegina</taxon>
        <taxon>IRL clade</taxon>
        <taxon>Trifolieae</taxon>
        <taxon>Trifolium</taxon>
    </lineage>
</organism>
<evidence type="ECO:0000259" key="1">
    <source>
        <dbReference type="Pfam" id="PF06461"/>
    </source>
</evidence>
<dbReference type="Proteomes" id="UP000265520">
    <property type="component" value="Unassembled WGS sequence"/>
</dbReference>
<accession>A0A392SBP0</accession>
<proteinExistence type="predicted"/>
<dbReference type="AlphaFoldDB" id="A0A392SBP0"/>
<keyword evidence="3" id="KW-1185">Reference proteome</keyword>
<reference evidence="2 3" key="1">
    <citation type="journal article" date="2018" name="Front. Plant Sci.">
        <title>Red Clover (Trifolium pratense) and Zigzag Clover (T. medium) - A Picture of Genomic Similarities and Differences.</title>
        <authorList>
            <person name="Dluhosova J."/>
            <person name="Istvanek J."/>
            <person name="Nedelnik J."/>
            <person name="Repkova J."/>
        </authorList>
    </citation>
    <scope>NUCLEOTIDE SEQUENCE [LARGE SCALE GENOMIC DNA]</scope>
    <source>
        <strain evidence="3">cv. 10/8</strain>
        <tissue evidence="2">Leaf</tissue>
    </source>
</reference>
<evidence type="ECO:0000313" key="3">
    <source>
        <dbReference type="Proteomes" id="UP000265520"/>
    </source>
</evidence>
<dbReference type="EMBL" id="LXQA010355016">
    <property type="protein sequence ID" value="MCI46268.1"/>
    <property type="molecule type" value="Genomic_DNA"/>
</dbReference>
<name>A0A392SBP0_9FABA</name>
<dbReference type="GO" id="GO:0003677">
    <property type="term" value="F:DNA binding"/>
    <property type="evidence" value="ECO:0007669"/>
    <property type="project" value="InterPro"/>
</dbReference>
<feature type="domain" description="CHD subfamily II SANT-like" evidence="1">
    <location>
        <begin position="1"/>
        <end position="26"/>
    </location>
</feature>
<feature type="non-terminal residue" evidence="2">
    <location>
        <position position="1"/>
    </location>
</feature>
<protein>
    <submittedName>
        <fullName evidence="2">CHD3-type chromatin-remodeling factor PICKLE-like</fullName>
    </submittedName>
</protein>
<dbReference type="GO" id="GO:0006338">
    <property type="term" value="P:chromatin remodeling"/>
    <property type="evidence" value="ECO:0007669"/>
    <property type="project" value="InterPro"/>
</dbReference>
<sequence>FGVGDFDWKEFTSRMKQKTYEEIKEY</sequence>
<evidence type="ECO:0000313" key="2">
    <source>
        <dbReference type="EMBL" id="MCI46268.1"/>
    </source>
</evidence>
<dbReference type="Pfam" id="PF06461">
    <property type="entry name" value="CHDII_SANT-like"/>
    <property type="match status" value="1"/>
</dbReference>